<dbReference type="InterPro" id="IPR015943">
    <property type="entry name" value="WD40/YVTN_repeat-like_dom_sf"/>
</dbReference>
<proteinExistence type="inferred from homology"/>
<protein>
    <submittedName>
        <fullName evidence="3">Uncharacterized protein</fullName>
    </submittedName>
</protein>
<dbReference type="EMBL" id="CAKKNE010000003">
    <property type="protein sequence ID" value="CAH0370523.1"/>
    <property type="molecule type" value="Genomic_DNA"/>
</dbReference>
<keyword evidence="4" id="KW-1185">Reference proteome</keyword>
<dbReference type="InterPro" id="IPR001680">
    <property type="entry name" value="WD40_rpt"/>
</dbReference>
<dbReference type="PANTHER" id="PTHR44411">
    <property type="entry name" value="THO COMPLEX SUBUNIT 6 HOMOLOG"/>
    <property type="match status" value="1"/>
</dbReference>
<keyword evidence="2" id="KW-0853">WD repeat</keyword>
<evidence type="ECO:0000313" key="3">
    <source>
        <dbReference type="EMBL" id="CAH0370523.1"/>
    </source>
</evidence>
<dbReference type="Proteomes" id="UP000789595">
    <property type="component" value="Unassembled WGS sequence"/>
</dbReference>
<dbReference type="GO" id="GO:0006406">
    <property type="term" value="P:mRNA export from nucleus"/>
    <property type="evidence" value="ECO:0007669"/>
    <property type="project" value="TreeGrafter"/>
</dbReference>
<name>A0A8J2SDA3_9STRA</name>
<accession>A0A8J2SDA3</accession>
<dbReference type="OrthoDB" id="273067at2759"/>
<sequence length="390" mass="42390">MAQFEKLSFQELARFAQLPQDEYARQICAQRKVEESSVFGMCLHDDVLAMGTTFDQIFRLDMHGRAIGEPQPSQLGRVYALAVAGDRTKPILCAGGDKGIAFSNWSDGTHCRLHQSPATQYPDGSFPPPPECNALVVEAGGTSVLCGDGDGRIRRRDIETGKITDEVQAHSDMILALCHASEAHVTASCSEDGTCKLLDLRDSAKVVKEVPGIDDAFRKACNLPDEKHWCGAVHIDAHCNWISLAGGFAECESGGWFCTRYAQTGEIVRSYKSSASIRCLEADERNNELLMASDCAFVTGWNLRDPHADKNKPRFRRKIDGLPAVYTLIAADAPSALAQNADNDLAMSDDDFGADRILISAGAAPHAVVTAKDRVLAYLQLPVPDIKPPV</sequence>
<organism evidence="3 4">
    <name type="scientific">Pelagomonas calceolata</name>
    <dbReference type="NCBI Taxonomy" id="35677"/>
    <lineage>
        <taxon>Eukaryota</taxon>
        <taxon>Sar</taxon>
        <taxon>Stramenopiles</taxon>
        <taxon>Ochrophyta</taxon>
        <taxon>Pelagophyceae</taxon>
        <taxon>Pelagomonadales</taxon>
        <taxon>Pelagomonadaceae</taxon>
        <taxon>Pelagomonas</taxon>
    </lineage>
</organism>
<comment type="similarity">
    <text evidence="1">Belongs to the WD repeat THOC6 family.</text>
</comment>
<dbReference type="Gene3D" id="2.130.10.10">
    <property type="entry name" value="YVTN repeat-like/Quinoprotein amine dehydrogenase"/>
    <property type="match status" value="1"/>
</dbReference>
<dbReference type="AlphaFoldDB" id="A0A8J2SDA3"/>
<dbReference type="GO" id="GO:0000346">
    <property type="term" value="C:transcription export complex"/>
    <property type="evidence" value="ECO:0007669"/>
    <property type="project" value="TreeGrafter"/>
</dbReference>
<dbReference type="SUPFAM" id="SSF50998">
    <property type="entry name" value="Quinoprotein alcohol dehydrogenase-like"/>
    <property type="match status" value="1"/>
</dbReference>
<dbReference type="SMART" id="SM00320">
    <property type="entry name" value="WD40"/>
    <property type="match status" value="2"/>
</dbReference>
<gene>
    <name evidence="3" type="ORF">PECAL_3P04190</name>
</gene>
<dbReference type="PANTHER" id="PTHR44411:SF1">
    <property type="entry name" value="THO COMPLEX SUBUNIT 6 HOMOLOG"/>
    <property type="match status" value="1"/>
</dbReference>
<dbReference type="GO" id="GO:0000347">
    <property type="term" value="C:THO complex"/>
    <property type="evidence" value="ECO:0007669"/>
    <property type="project" value="TreeGrafter"/>
</dbReference>
<evidence type="ECO:0000313" key="4">
    <source>
        <dbReference type="Proteomes" id="UP000789595"/>
    </source>
</evidence>
<reference evidence="3" key="1">
    <citation type="submission" date="2021-11" db="EMBL/GenBank/DDBJ databases">
        <authorList>
            <consortium name="Genoscope - CEA"/>
            <person name="William W."/>
        </authorList>
    </citation>
    <scope>NUCLEOTIDE SEQUENCE</scope>
</reference>
<evidence type="ECO:0000256" key="2">
    <source>
        <dbReference type="ARBA" id="ARBA00022574"/>
    </source>
</evidence>
<dbReference type="InterPro" id="IPR042626">
    <property type="entry name" value="THOC6"/>
</dbReference>
<comment type="caution">
    <text evidence="3">The sequence shown here is derived from an EMBL/GenBank/DDBJ whole genome shotgun (WGS) entry which is preliminary data.</text>
</comment>
<evidence type="ECO:0000256" key="1">
    <source>
        <dbReference type="ARBA" id="ARBA00009728"/>
    </source>
</evidence>
<dbReference type="InterPro" id="IPR011047">
    <property type="entry name" value="Quinoprotein_ADH-like_sf"/>
</dbReference>